<keyword evidence="3" id="KW-1185">Reference proteome</keyword>
<evidence type="ECO:0000313" key="1">
    <source>
        <dbReference type="EMBL" id="CAI9962649.1"/>
    </source>
</evidence>
<gene>
    <name evidence="2" type="ORF">HINF_LOCUS32851</name>
    <name evidence="1" type="ORF">HINF_LOCUS50294</name>
</gene>
<name>A0AA86UP54_9EUKA</name>
<evidence type="ECO:0000313" key="3">
    <source>
        <dbReference type="Proteomes" id="UP001642409"/>
    </source>
</evidence>
<dbReference type="EMBL" id="CATOUU010000959">
    <property type="protein sequence ID" value="CAI9962649.1"/>
    <property type="molecule type" value="Genomic_DNA"/>
</dbReference>
<dbReference type="AlphaFoldDB" id="A0AA86UP54"/>
<dbReference type="Proteomes" id="UP001642409">
    <property type="component" value="Unassembled WGS sequence"/>
</dbReference>
<organism evidence="1">
    <name type="scientific">Hexamita inflata</name>
    <dbReference type="NCBI Taxonomy" id="28002"/>
    <lineage>
        <taxon>Eukaryota</taxon>
        <taxon>Metamonada</taxon>
        <taxon>Diplomonadida</taxon>
        <taxon>Hexamitidae</taxon>
        <taxon>Hexamitinae</taxon>
        <taxon>Hexamita</taxon>
    </lineage>
</organism>
<reference evidence="2 3" key="2">
    <citation type="submission" date="2024-07" db="EMBL/GenBank/DDBJ databases">
        <authorList>
            <person name="Akdeniz Z."/>
        </authorList>
    </citation>
    <scope>NUCLEOTIDE SEQUENCE [LARGE SCALE GENOMIC DNA]</scope>
</reference>
<protein>
    <submittedName>
        <fullName evidence="2">Hypothetical_protein</fullName>
    </submittedName>
</protein>
<proteinExistence type="predicted"/>
<reference evidence="1" key="1">
    <citation type="submission" date="2023-06" db="EMBL/GenBank/DDBJ databases">
        <authorList>
            <person name="Kurt Z."/>
        </authorList>
    </citation>
    <scope>NUCLEOTIDE SEQUENCE</scope>
</reference>
<sequence>MEPYIHKNQISSFRAAASDDNQLNARQFKLILGQPGKDCELLGLCFMSKLPESTSGLQSKYRPFLVLVRGLLISDYVAPEEIEDRVWVSLNHPCECSGLFRQPKVRSQYFKQIQIIVTQSTAFCSYFSLIAECSARIRAVLSKELYRMHLHSPGPDGIRNTTVHFVSQLIQCLPAKSAKMQGNVGFPRNSDVRFQNLCTSETEPQIILNQEIAECSATSIHRNKQLRNYRYFPNFVQSYKLECG</sequence>
<accession>A0AA86UP54</accession>
<comment type="caution">
    <text evidence="1">The sequence shown here is derived from an EMBL/GenBank/DDBJ whole genome shotgun (WGS) entry which is preliminary data.</text>
</comment>
<evidence type="ECO:0000313" key="2">
    <source>
        <dbReference type="EMBL" id="CAL6029974.1"/>
    </source>
</evidence>
<dbReference type="EMBL" id="CAXDID020000113">
    <property type="protein sequence ID" value="CAL6029974.1"/>
    <property type="molecule type" value="Genomic_DNA"/>
</dbReference>